<dbReference type="PANTHER" id="PTHR33463:SF105">
    <property type="entry name" value="AND NB-ARC DOMAIN DISEASE RESISTANCE PROTEIN, PUTATIVE-RELATED"/>
    <property type="match status" value="1"/>
</dbReference>
<dbReference type="Proteomes" id="UP000265520">
    <property type="component" value="Unassembled WGS sequence"/>
</dbReference>
<evidence type="ECO:0000256" key="1">
    <source>
        <dbReference type="ARBA" id="ARBA00022741"/>
    </source>
</evidence>
<evidence type="ECO:0000313" key="4">
    <source>
        <dbReference type="Proteomes" id="UP000265520"/>
    </source>
</evidence>
<evidence type="ECO:0000313" key="3">
    <source>
        <dbReference type="EMBL" id="MCI20610.1"/>
    </source>
</evidence>
<accession>A0A392QA60</accession>
<keyword evidence="1" id="KW-0547">Nucleotide-binding</keyword>
<protein>
    <submittedName>
        <fullName evidence="3">Disease resistance protein</fullName>
    </submittedName>
</protein>
<dbReference type="SUPFAM" id="SSF52540">
    <property type="entry name" value="P-loop containing nucleoside triphosphate hydrolases"/>
    <property type="match status" value="1"/>
</dbReference>
<dbReference type="GO" id="GO:0006952">
    <property type="term" value="P:defense response"/>
    <property type="evidence" value="ECO:0007669"/>
    <property type="project" value="UniProtKB-KW"/>
</dbReference>
<proteinExistence type="predicted"/>
<dbReference type="AlphaFoldDB" id="A0A392QA60"/>
<sequence length="97" mass="11055">DEAWSLFQEMAGDVVNKPDIYPIAREVANECAGLPLAIVTIGRALDNEEKIVWEDALQQLRNSQSSSFLDMQEFYCVMELAWGCLRQLIMFGKQEII</sequence>
<dbReference type="PANTHER" id="PTHR33463">
    <property type="entry name" value="NB-ARC DOMAIN-CONTAINING PROTEIN-RELATED"/>
    <property type="match status" value="1"/>
</dbReference>
<dbReference type="InterPro" id="IPR027417">
    <property type="entry name" value="P-loop_NTPase"/>
</dbReference>
<name>A0A392QA60_9FABA</name>
<dbReference type="EMBL" id="LXQA010120726">
    <property type="protein sequence ID" value="MCI20610.1"/>
    <property type="molecule type" value="Genomic_DNA"/>
</dbReference>
<dbReference type="InterPro" id="IPR050905">
    <property type="entry name" value="Plant_NBS-LRR"/>
</dbReference>
<keyword evidence="4" id="KW-1185">Reference proteome</keyword>
<organism evidence="3 4">
    <name type="scientific">Trifolium medium</name>
    <dbReference type="NCBI Taxonomy" id="97028"/>
    <lineage>
        <taxon>Eukaryota</taxon>
        <taxon>Viridiplantae</taxon>
        <taxon>Streptophyta</taxon>
        <taxon>Embryophyta</taxon>
        <taxon>Tracheophyta</taxon>
        <taxon>Spermatophyta</taxon>
        <taxon>Magnoliopsida</taxon>
        <taxon>eudicotyledons</taxon>
        <taxon>Gunneridae</taxon>
        <taxon>Pentapetalae</taxon>
        <taxon>rosids</taxon>
        <taxon>fabids</taxon>
        <taxon>Fabales</taxon>
        <taxon>Fabaceae</taxon>
        <taxon>Papilionoideae</taxon>
        <taxon>50 kb inversion clade</taxon>
        <taxon>NPAAA clade</taxon>
        <taxon>Hologalegina</taxon>
        <taxon>IRL clade</taxon>
        <taxon>Trifolieae</taxon>
        <taxon>Trifolium</taxon>
    </lineage>
</organism>
<feature type="non-terminal residue" evidence="3">
    <location>
        <position position="1"/>
    </location>
</feature>
<dbReference type="GO" id="GO:0005524">
    <property type="term" value="F:ATP binding"/>
    <property type="evidence" value="ECO:0007669"/>
    <property type="project" value="UniProtKB-KW"/>
</dbReference>
<dbReference type="GO" id="GO:0043531">
    <property type="term" value="F:ADP binding"/>
    <property type="evidence" value="ECO:0007669"/>
    <property type="project" value="InterPro"/>
</dbReference>
<keyword evidence="2" id="KW-0611">Plant defense</keyword>
<dbReference type="Gene3D" id="1.10.8.430">
    <property type="entry name" value="Helical domain of apoptotic protease-activating factors"/>
    <property type="match status" value="1"/>
</dbReference>
<evidence type="ECO:0000256" key="2">
    <source>
        <dbReference type="ARBA" id="ARBA00022821"/>
    </source>
</evidence>
<comment type="caution">
    <text evidence="3">The sequence shown here is derived from an EMBL/GenBank/DDBJ whole genome shotgun (WGS) entry which is preliminary data.</text>
</comment>
<dbReference type="InterPro" id="IPR042197">
    <property type="entry name" value="Apaf_helical"/>
</dbReference>
<reference evidence="3 4" key="1">
    <citation type="journal article" date="2018" name="Front. Plant Sci.">
        <title>Red Clover (Trifolium pratense) and Zigzag Clover (T. medium) - A Picture of Genomic Similarities and Differences.</title>
        <authorList>
            <person name="Dluhosova J."/>
            <person name="Istvanek J."/>
            <person name="Nedelnik J."/>
            <person name="Repkova J."/>
        </authorList>
    </citation>
    <scope>NUCLEOTIDE SEQUENCE [LARGE SCALE GENOMIC DNA]</scope>
    <source>
        <strain evidence="4">cv. 10/8</strain>
        <tissue evidence="3">Leaf</tissue>
    </source>
</reference>